<dbReference type="AlphaFoldDB" id="A0A4C1YB86"/>
<organism evidence="1 2">
    <name type="scientific">Eumeta variegata</name>
    <name type="common">Bagworm moth</name>
    <name type="synonym">Eumeta japonica</name>
    <dbReference type="NCBI Taxonomy" id="151549"/>
    <lineage>
        <taxon>Eukaryota</taxon>
        <taxon>Metazoa</taxon>
        <taxon>Ecdysozoa</taxon>
        <taxon>Arthropoda</taxon>
        <taxon>Hexapoda</taxon>
        <taxon>Insecta</taxon>
        <taxon>Pterygota</taxon>
        <taxon>Neoptera</taxon>
        <taxon>Endopterygota</taxon>
        <taxon>Lepidoptera</taxon>
        <taxon>Glossata</taxon>
        <taxon>Ditrysia</taxon>
        <taxon>Tineoidea</taxon>
        <taxon>Psychidae</taxon>
        <taxon>Oiketicinae</taxon>
        <taxon>Eumeta</taxon>
    </lineage>
</organism>
<comment type="caution">
    <text evidence="1">The sequence shown here is derived from an EMBL/GenBank/DDBJ whole genome shotgun (WGS) entry which is preliminary data.</text>
</comment>
<dbReference type="InterPro" id="IPR001969">
    <property type="entry name" value="Aspartic_peptidase_AS"/>
</dbReference>
<dbReference type="GO" id="GO:0004190">
    <property type="term" value="F:aspartic-type endopeptidase activity"/>
    <property type="evidence" value="ECO:0007669"/>
    <property type="project" value="InterPro"/>
</dbReference>
<reference evidence="1 2" key="1">
    <citation type="journal article" date="2019" name="Commun. Biol.">
        <title>The bagworm genome reveals a unique fibroin gene that provides high tensile strength.</title>
        <authorList>
            <person name="Kono N."/>
            <person name="Nakamura H."/>
            <person name="Ohtoshi R."/>
            <person name="Tomita M."/>
            <person name="Numata K."/>
            <person name="Arakawa K."/>
        </authorList>
    </citation>
    <scope>NUCLEOTIDE SEQUENCE [LARGE SCALE GENOMIC DNA]</scope>
</reference>
<accession>A0A4C1YB86</accession>
<evidence type="ECO:0000313" key="1">
    <source>
        <dbReference type="EMBL" id="GBP72613.1"/>
    </source>
</evidence>
<name>A0A4C1YB86_EUMVA</name>
<dbReference type="OrthoDB" id="6757765at2759"/>
<dbReference type="GO" id="GO:0006508">
    <property type="term" value="P:proteolysis"/>
    <property type="evidence" value="ECO:0007669"/>
    <property type="project" value="InterPro"/>
</dbReference>
<proteinExistence type="predicted"/>
<protein>
    <submittedName>
        <fullName evidence="1">Uncharacterized protein</fullName>
    </submittedName>
</protein>
<keyword evidence="2" id="KW-1185">Reference proteome</keyword>
<dbReference type="EMBL" id="BGZK01001152">
    <property type="protein sequence ID" value="GBP72613.1"/>
    <property type="molecule type" value="Genomic_DNA"/>
</dbReference>
<gene>
    <name evidence="1" type="ORF">EVAR_83123_1</name>
</gene>
<sequence>MRTYYPRRTPEATTNLETVMMKILRRNRCKRKQIAVNSLNPKLPYIEYKNFRILIDTGSSRSFMNPATYRAYFDDIPVQPEKFEVKTAHALSQHEGSI</sequence>
<dbReference type="Proteomes" id="UP000299102">
    <property type="component" value="Unassembled WGS sequence"/>
</dbReference>
<evidence type="ECO:0000313" key="2">
    <source>
        <dbReference type="Proteomes" id="UP000299102"/>
    </source>
</evidence>
<dbReference type="PROSITE" id="PS00141">
    <property type="entry name" value="ASP_PROTEASE"/>
    <property type="match status" value="1"/>
</dbReference>